<reference evidence="3 4" key="1">
    <citation type="submission" date="2019-05" db="EMBL/GenBank/DDBJ databases">
        <title>Another draft genome of Portunus trituberculatus and its Hox gene families provides insights of decapod evolution.</title>
        <authorList>
            <person name="Jeong J.-H."/>
            <person name="Song I."/>
            <person name="Kim S."/>
            <person name="Choi T."/>
            <person name="Kim D."/>
            <person name="Ryu S."/>
            <person name="Kim W."/>
        </authorList>
    </citation>
    <scope>NUCLEOTIDE SEQUENCE [LARGE SCALE GENOMIC DNA]</scope>
    <source>
        <tissue evidence="3">Muscle</tissue>
    </source>
</reference>
<feature type="compositionally biased region" description="Low complexity" evidence="1">
    <location>
        <begin position="82"/>
        <end position="95"/>
    </location>
</feature>
<feature type="transmembrane region" description="Helical" evidence="2">
    <location>
        <begin position="316"/>
        <end position="338"/>
    </location>
</feature>
<evidence type="ECO:0000256" key="2">
    <source>
        <dbReference type="SAM" id="Phobius"/>
    </source>
</evidence>
<keyword evidence="2" id="KW-1133">Transmembrane helix</keyword>
<feature type="compositionally biased region" description="Basic and acidic residues" evidence="1">
    <location>
        <begin position="104"/>
        <end position="116"/>
    </location>
</feature>
<dbReference type="OrthoDB" id="18896at2759"/>
<dbReference type="InterPro" id="IPR043162">
    <property type="entry name" value="DOCK_C_lobe_C"/>
</dbReference>
<evidence type="ECO:0000313" key="4">
    <source>
        <dbReference type="Proteomes" id="UP000324222"/>
    </source>
</evidence>
<keyword evidence="4" id="KW-1185">Reference proteome</keyword>
<dbReference type="EMBL" id="VSRR010013458">
    <property type="protein sequence ID" value="MPC55812.1"/>
    <property type="molecule type" value="Genomic_DNA"/>
</dbReference>
<feature type="compositionally biased region" description="Polar residues" evidence="1">
    <location>
        <begin position="270"/>
        <end position="286"/>
    </location>
</feature>
<dbReference type="AlphaFoldDB" id="A0A5B7GAB0"/>
<feature type="region of interest" description="Disordered" evidence="1">
    <location>
        <begin position="81"/>
        <end position="210"/>
    </location>
</feature>
<gene>
    <name evidence="3" type="ORF">E2C01_049757</name>
</gene>
<feature type="compositionally biased region" description="Low complexity" evidence="1">
    <location>
        <begin position="136"/>
        <end position="155"/>
    </location>
</feature>
<feature type="region of interest" description="Disordered" evidence="1">
    <location>
        <begin position="259"/>
        <end position="291"/>
    </location>
</feature>
<dbReference type="Gene3D" id="1.20.58.740">
    <property type="match status" value="1"/>
</dbReference>
<keyword evidence="2" id="KW-0812">Transmembrane</keyword>
<evidence type="ECO:0000313" key="3">
    <source>
        <dbReference type="EMBL" id="MPC55812.1"/>
    </source>
</evidence>
<keyword evidence="2" id="KW-0472">Membrane</keyword>
<accession>A0A5B7GAB0</accession>
<proteinExistence type="predicted"/>
<protein>
    <submittedName>
        <fullName evidence="3">Uncharacterized protein</fullName>
    </submittedName>
</protein>
<evidence type="ECO:0000256" key="1">
    <source>
        <dbReference type="SAM" id="MobiDB-lite"/>
    </source>
</evidence>
<name>A0A5B7GAB0_PORTR</name>
<organism evidence="3 4">
    <name type="scientific">Portunus trituberculatus</name>
    <name type="common">Swimming crab</name>
    <name type="synonym">Neptunus trituberculatus</name>
    <dbReference type="NCBI Taxonomy" id="210409"/>
    <lineage>
        <taxon>Eukaryota</taxon>
        <taxon>Metazoa</taxon>
        <taxon>Ecdysozoa</taxon>
        <taxon>Arthropoda</taxon>
        <taxon>Crustacea</taxon>
        <taxon>Multicrustacea</taxon>
        <taxon>Malacostraca</taxon>
        <taxon>Eumalacostraca</taxon>
        <taxon>Eucarida</taxon>
        <taxon>Decapoda</taxon>
        <taxon>Pleocyemata</taxon>
        <taxon>Brachyura</taxon>
        <taxon>Eubrachyura</taxon>
        <taxon>Portunoidea</taxon>
        <taxon>Portunidae</taxon>
        <taxon>Portuninae</taxon>
        <taxon>Portunus</taxon>
    </lineage>
</organism>
<dbReference type="Proteomes" id="UP000324222">
    <property type="component" value="Unassembled WGS sequence"/>
</dbReference>
<sequence>MYIYIVYICHFSSVLLPFLYVISHYIHLFIYVFDFTCFSQTMILEGALDLHGRIAPSANQPLHKRLVEVFEGLRSKVRKMCSTPQSQRSTSSLQSTPPPPPTHRRADSDPATEFRRTGSIINSPLPPLPSDKGAISLSSSSTSGHSSQRSSQSSSLYAHFQSGSHDDDIYAKPQEWDGNLGVQRDSRPRSAFISDSRGSSPKSLSKSLNNDYMIVPPPKLSLPQSEKVCMKHFNSSQAEVDEYHGPYFSDEAHRWRYSRPPSPRTARSSITQDSANSLWCDSQGSDESLPPLPPRGMLTVRFADQCSMFCEVQCEFFGYKFSIATIFSFFSTMNLIVFHYHPEKIYIIHIVVISWYSFIIYLYLLLDRWTIIYLHELVIDNCTVPDFISLIHVTKNVI</sequence>
<feature type="compositionally biased region" description="Low complexity" evidence="1">
    <location>
        <begin position="194"/>
        <end position="210"/>
    </location>
</feature>
<comment type="caution">
    <text evidence="3">The sequence shown here is derived from an EMBL/GenBank/DDBJ whole genome shotgun (WGS) entry which is preliminary data.</text>
</comment>
<feature type="transmembrane region" description="Helical" evidence="2">
    <location>
        <begin position="345"/>
        <end position="366"/>
    </location>
</feature>
<feature type="transmembrane region" description="Helical" evidence="2">
    <location>
        <begin position="7"/>
        <end position="33"/>
    </location>
</feature>